<dbReference type="PROSITE" id="PS50305">
    <property type="entry name" value="SIRTUIN"/>
    <property type="match status" value="1"/>
</dbReference>
<reference evidence="6 7" key="1">
    <citation type="submission" date="2016-10" db="EMBL/GenBank/DDBJ databases">
        <authorList>
            <person name="de Groot N.N."/>
        </authorList>
    </citation>
    <scope>NUCLEOTIDE SEQUENCE [LARGE SCALE GENOMIC DNA]</scope>
    <source>
        <strain evidence="6 7">CGMCC 4.1877</strain>
    </source>
</reference>
<dbReference type="GO" id="GO:0070403">
    <property type="term" value="F:NAD+ binding"/>
    <property type="evidence" value="ECO:0007669"/>
    <property type="project" value="InterPro"/>
</dbReference>
<dbReference type="EMBL" id="FOUY01000006">
    <property type="protein sequence ID" value="SFN01116.1"/>
    <property type="molecule type" value="Genomic_DNA"/>
</dbReference>
<gene>
    <name evidence="6" type="ORF">SAMN05216207_1006100</name>
</gene>
<keyword evidence="7" id="KW-1185">Reference proteome</keyword>
<evidence type="ECO:0000256" key="4">
    <source>
        <dbReference type="PROSITE-ProRule" id="PRU00236"/>
    </source>
</evidence>
<dbReference type="InterPro" id="IPR026590">
    <property type="entry name" value="Ssirtuin_cat_dom"/>
</dbReference>
<feature type="binding site" evidence="4">
    <location>
        <position position="167"/>
    </location>
    <ligand>
        <name>Zn(2+)</name>
        <dbReference type="ChEBI" id="CHEBI:29105"/>
    </ligand>
</feature>
<feature type="binding site" evidence="4">
    <location>
        <position position="142"/>
    </location>
    <ligand>
        <name>Zn(2+)</name>
        <dbReference type="ChEBI" id="CHEBI:29105"/>
    </ligand>
</feature>
<dbReference type="EC" id="2.3.1.286" evidence="1"/>
<keyword evidence="4" id="KW-0862">Zinc</keyword>
<dbReference type="STRING" id="260086.SAMN05216207_1006100"/>
<protein>
    <recommendedName>
        <fullName evidence="1">protein acetyllysine N-acetyltransferase</fullName>
        <ecNumber evidence="1">2.3.1.286</ecNumber>
    </recommendedName>
</protein>
<dbReference type="Proteomes" id="UP000199614">
    <property type="component" value="Unassembled WGS sequence"/>
</dbReference>
<evidence type="ECO:0000256" key="3">
    <source>
        <dbReference type="ARBA" id="ARBA00023027"/>
    </source>
</evidence>
<feature type="binding site" evidence="4">
    <location>
        <position position="170"/>
    </location>
    <ligand>
        <name>Zn(2+)</name>
        <dbReference type="ChEBI" id="CHEBI:29105"/>
    </ligand>
</feature>
<evidence type="ECO:0000256" key="2">
    <source>
        <dbReference type="ARBA" id="ARBA00022679"/>
    </source>
</evidence>
<dbReference type="PANTHER" id="PTHR11085">
    <property type="entry name" value="NAD-DEPENDENT PROTEIN DEACYLASE SIRTUIN-5, MITOCHONDRIAL-RELATED"/>
    <property type="match status" value="1"/>
</dbReference>
<dbReference type="Gene3D" id="3.30.1600.10">
    <property type="entry name" value="SIR2/SIRT2 'Small Domain"/>
    <property type="match status" value="1"/>
</dbReference>
<dbReference type="InterPro" id="IPR026591">
    <property type="entry name" value="Sirtuin_cat_small_dom_sf"/>
</dbReference>
<dbReference type="AlphaFoldDB" id="A0A1I4VJ95"/>
<dbReference type="InterPro" id="IPR029035">
    <property type="entry name" value="DHS-like_NAD/FAD-binding_dom"/>
</dbReference>
<keyword evidence="2" id="KW-0808">Transferase</keyword>
<accession>A0A1I4VJ95</accession>
<dbReference type="PANTHER" id="PTHR11085:SF4">
    <property type="entry name" value="NAD-DEPENDENT PROTEIN DEACYLASE"/>
    <property type="match status" value="1"/>
</dbReference>
<dbReference type="SUPFAM" id="SSF52467">
    <property type="entry name" value="DHS-like NAD/FAD-binding domain"/>
    <property type="match status" value="1"/>
</dbReference>
<keyword evidence="4" id="KW-0479">Metal-binding</keyword>
<evidence type="ECO:0000313" key="7">
    <source>
        <dbReference type="Proteomes" id="UP000199614"/>
    </source>
</evidence>
<dbReference type="CDD" id="cd01407">
    <property type="entry name" value="SIR2-fam"/>
    <property type="match status" value="1"/>
</dbReference>
<dbReference type="Pfam" id="PF02146">
    <property type="entry name" value="SIR2"/>
    <property type="match status" value="1"/>
</dbReference>
<dbReference type="GO" id="GO:0046872">
    <property type="term" value="F:metal ion binding"/>
    <property type="evidence" value="ECO:0007669"/>
    <property type="project" value="UniProtKB-KW"/>
</dbReference>
<evidence type="ECO:0000313" key="6">
    <source>
        <dbReference type="EMBL" id="SFN01116.1"/>
    </source>
</evidence>
<name>A0A1I4VJ95_PSUAM</name>
<dbReference type="Gene3D" id="3.40.50.1220">
    <property type="entry name" value="TPP-binding domain"/>
    <property type="match status" value="1"/>
</dbReference>
<sequence>MQRSEDVPPGPAAADLERASDLLTRAERITVLTGAGVSTDSGIPDFRGPQGVWTRNPEAERLSTYQDYRDDPEVRRESWRQRAAHPVWSARPGPAHDALVALERSGRLVALLTQNIDELHQAAGSSPQRVLELHGTMHHTECLSCAARAPMAEALERVAAGEVDPPCPHCGGILKSATISFGQALDVEVLRRARDAALGCDVLLAVGTSLGVHPAAGLVDVAAAARADVVIVNAEPTPYDDIASVVLRGGIGEVLPRILGGASG</sequence>
<dbReference type="InterPro" id="IPR050134">
    <property type="entry name" value="NAD-dep_sirtuin_deacylases"/>
</dbReference>
<feature type="binding site" evidence="4">
    <location>
        <position position="145"/>
    </location>
    <ligand>
        <name>Zn(2+)</name>
        <dbReference type="ChEBI" id="CHEBI:29105"/>
    </ligand>
</feature>
<keyword evidence="3" id="KW-0520">NAD</keyword>
<dbReference type="InterPro" id="IPR003000">
    <property type="entry name" value="Sirtuin"/>
</dbReference>
<evidence type="ECO:0000256" key="1">
    <source>
        <dbReference type="ARBA" id="ARBA00012928"/>
    </source>
</evidence>
<organism evidence="6 7">
    <name type="scientific">Pseudonocardia ammonioxydans</name>
    <dbReference type="NCBI Taxonomy" id="260086"/>
    <lineage>
        <taxon>Bacteria</taxon>
        <taxon>Bacillati</taxon>
        <taxon>Actinomycetota</taxon>
        <taxon>Actinomycetes</taxon>
        <taxon>Pseudonocardiales</taxon>
        <taxon>Pseudonocardiaceae</taxon>
        <taxon>Pseudonocardia</taxon>
    </lineage>
</organism>
<dbReference type="RefSeq" id="WP_425439122.1">
    <property type="nucleotide sequence ID" value="NZ_FOUY01000006.1"/>
</dbReference>
<feature type="domain" description="Deacetylase sirtuin-type" evidence="5">
    <location>
        <begin position="9"/>
        <end position="264"/>
    </location>
</feature>
<dbReference type="GO" id="GO:0017136">
    <property type="term" value="F:histone deacetylase activity, NAD-dependent"/>
    <property type="evidence" value="ECO:0007669"/>
    <property type="project" value="TreeGrafter"/>
</dbReference>
<evidence type="ECO:0000259" key="5">
    <source>
        <dbReference type="PROSITE" id="PS50305"/>
    </source>
</evidence>
<feature type="active site" description="Proton acceptor" evidence="4">
    <location>
        <position position="134"/>
    </location>
</feature>
<proteinExistence type="predicted"/>